<reference evidence="1 2" key="1">
    <citation type="journal article" date="2017" name="Nature">
        <title>The Apostasia genome and the evolution of orchids.</title>
        <authorList>
            <person name="Zhang G.Q."/>
            <person name="Liu K.W."/>
            <person name="Li Z."/>
            <person name="Lohaus R."/>
            <person name="Hsiao Y.Y."/>
            <person name="Niu S.C."/>
            <person name="Wang J.Y."/>
            <person name="Lin Y.C."/>
            <person name="Xu Q."/>
            <person name="Chen L.J."/>
            <person name="Yoshida K."/>
            <person name="Fujiwara S."/>
            <person name="Wang Z.W."/>
            <person name="Zhang Y.Q."/>
            <person name="Mitsuda N."/>
            <person name="Wang M."/>
            <person name="Liu G.H."/>
            <person name="Pecoraro L."/>
            <person name="Huang H.X."/>
            <person name="Xiao X.J."/>
            <person name="Lin M."/>
            <person name="Wu X.Y."/>
            <person name="Wu W.L."/>
            <person name="Chen Y.Y."/>
            <person name="Chang S.B."/>
            <person name="Sakamoto S."/>
            <person name="Ohme-Takagi M."/>
            <person name="Yagi M."/>
            <person name="Zeng S.J."/>
            <person name="Shen C.Y."/>
            <person name="Yeh C.M."/>
            <person name="Luo Y.B."/>
            <person name="Tsai W.C."/>
            <person name="Van de Peer Y."/>
            <person name="Liu Z.J."/>
        </authorList>
    </citation>
    <scope>NUCLEOTIDE SEQUENCE [LARGE SCALE GENOMIC DNA]</scope>
    <source>
        <strain evidence="2">cv. Shenzhen</strain>
        <tissue evidence="1">Stem</tissue>
    </source>
</reference>
<evidence type="ECO:0000313" key="1">
    <source>
        <dbReference type="EMBL" id="PKA46904.1"/>
    </source>
</evidence>
<evidence type="ECO:0000313" key="2">
    <source>
        <dbReference type="Proteomes" id="UP000236161"/>
    </source>
</evidence>
<gene>
    <name evidence="1" type="ORF">AXF42_Ash021614</name>
</gene>
<organism evidence="1 2">
    <name type="scientific">Apostasia shenzhenica</name>
    <dbReference type="NCBI Taxonomy" id="1088818"/>
    <lineage>
        <taxon>Eukaryota</taxon>
        <taxon>Viridiplantae</taxon>
        <taxon>Streptophyta</taxon>
        <taxon>Embryophyta</taxon>
        <taxon>Tracheophyta</taxon>
        <taxon>Spermatophyta</taxon>
        <taxon>Magnoliopsida</taxon>
        <taxon>Liliopsida</taxon>
        <taxon>Asparagales</taxon>
        <taxon>Orchidaceae</taxon>
        <taxon>Apostasioideae</taxon>
        <taxon>Apostasia</taxon>
    </lineage>
</organism>
<sequence length="67" mass="6964">MDLQISHCPVNIATNLTTIGIFKCVSKAQILAKFLGFPPTAQIGQKRTRCTAGGAAAGGAAARKIQH</sequence>
<dbReference type="AlphaFoldDB" id="A0A2H9ZUD6"/>
<dbReference type="Proteomes" id="UP000236161">
    <property type="component" value="Unassembled WGS sequence"/>
</dbReference>
<protein>
    <submittedName>
        <fullName evidence="1">Uncharacterized protein</fullName>
    </submittedName>
</protein>
<dbReference type="EMBL" id="KZ453763">
    <property type="protein sequence ID" value="PKA46904.1"/>
    <property type="molecule type" value="Genomic_DNA"/>
</dbReference>
<accession>A0A2H9ZUD6</accession>
<name>A0A2H9ZUD6_9ASPA</name>
<keyword evidence="2" id="KW-1185">Reference proteome</keyword>
<proteinExistence type="predicted"/>